<dbReference type="SUPFAM" id="SSF52540">
    <property type="entry name" value="P-loop containing nucleoside triphosphate hydrolases"/>
    <property type="match status" value="1"/>
</dbReference>
<feature type="compositionally biased region" description="Pro residues" evidence="5">
    <location>
        <begin position="107"/>
        <end position="121"/>
    </location>
</feature>
<evidence type="ECO:0000256" key="3">
    <source>
        <dbReference type="ARBA" id="ARBA00038088"/>
    </source>
</evidence>
<gene>
    <name evidence="7" type="ORF">HAP48_026530</name>
</gene>
<proteinExistence type="inferred from homology"/>
<feature type="compositionally biased region" description="Basic and acidic residues" evidence="5">
    <location>
        <begin position="93"/>
        <end position="103"/>
    </location>
</feature>
<dbReference type="InterPro" id="IPR027417">
    <property type="entry name" value="P-loop_NTPase"/>
</dbReference>
<dbReference type="EMBL" id="JAAOLE020000001">
    <property type="protein sequence ID" value="NVI46451.1"/>
    <property type="molecule type" value="Genomic_DNA"/>
</dbReference>
<reference evidence="7" key="1">
    <citation type="submission" date="2020-06" db="EMBL/GenBank/DDBJ databases">
        <title>Whole Genome Sequence of Bradyrhizobium sp. Strain 1S1.</title>
        <authorList>
            <person name="Bromfield E.S.P."/>
            <person name="Cloutier S."/>
        </authorList>
    </citation>
    <scope>NUCLEOTIDE SEQUENCE [LARGE SCALE GENOMIC DNA]</scope>
    <source>
        <strain evidence="7">1S1</strain>
    </source>
</reference>
<evidence type="ECO:0000256" key="5">
    <source>
        <dbReference type="SAM" id="MobiDB-lite"/>
    </source>
</evidence>
<evidence type="ECO:0000256" key="2">
    <source>
        <dbReference type="ARBA" id="ARBA00022840"/>
    </source>
</evidence>
<dbReference type="SMART" id="SM00382">
    <property type="entry name" value="AAA"/>
    <property type="match status" value="1"/>
</dbReference>
<dbReference type="RefSeq" id="WP_166205773.1">
    <property type="nucleotide sequence ID" value="NZ_CP088285.1"/>
</dbReference>
<dbReference type="AlphaFoldDB" id="A0A974A1M2"/>
<feature type="domain" description="AAA+ ATPase" evidence="6">
    <location>
        <begin position="397"/>
        <end position="533"/>
    </location>
</feature>
<comment type="similarity">
    <text evidence="3">Belongs to the AAA ATPase family. Highly divergent.</text>
</comment>
<dbReference type="PANTHER" id="PTHR42960">
    <property type="entry name" value="YCF46 PROTEIN"/>
    <property type="match status" value="1"/>
</dbReference>
<evidence type="ECO:0000256" key="1">
    <source>
        <dbReference type="ARBA" id="ARBA00022741"/>
    </source>
</evidence>
<sequence length="651" mass="69102">MTDITINGLTRADIKAGETYEFRMGGSVQSIEVRAVGDDGFMTQFGPMPWSNAGMLTRPTPATTMDTPEIRKMVADAAADAEAAPPKSRRTKAKAEAEAKADVAAEPPAPEPAAVPAPAKKPPLTRSQEIAADVAALLRARNPLLWIVTREEARAERYLVSAAAAAGFVPRMWDCGQGVTDVAAKAESIGSADIGETLGAIRARADAKSDRGAWIMRDLPPWLAGTIGMVVCRQVRNLARFLPGVERDGAQALIVLSPSGDVPPELANHATVIEWPMPDRAEIASLLDDTINGLPDEMRESAAPNGTREAAIDSAIGLTGEEAQACYSKSLVQLRKIDPTAVSREKKRVIAREKVLEWFDPIPGGLAAVGGLGNLKDWLMQRKLAYSPAARAYGLPAPKGCFLVGIPGCGKSLISKATATAFDAPLLKLDLGALKGKFVGESEANMRKALRTIEAIGRCVVWIDEIEKALTGATAGGSDGGVSSDQLGALLQWMQERTSESFVIATANSVATLPPELLRKGRFDEFWFVDLPNPNERVEILNAGLKAHGRSFSDIKAEEIANVVAATDGFTGSEIAAIVPDALFAAFADGGRQITCVDLVKAAKAVTPLSVTAKDKIAELRNWAAGKARRATDEWTAETAKVRSTGRALDI</sequence>
<keyword evidence="1" id="KW-0547">Nucleotide-binding</keyword>
<accession>A0A974A1M2</accession>
<evidence type="ECO:0000259" key="6">
    <source>
        <dbReference type="SMART" id="SM00382"/>
    </source>
</evidence>
<dbReference type="GO" id="GO:0005524">
    <property type="term" value="F:ATP binding"/>
    <property type="evidence" value="ECO:0007669"/>
    <property type="project" value="UniProtKB-KW"/>
</dbReference>
<comment type="caution">
    <text evidence="7">The sequence shown here is derived from an EMBL/GenBank/DDBJ whole genome shotgun (WGS) entry which is preliminary data.</text>
</comment>
<evidence type="ECO:0000313" key="7">
    <source>
        <dbReference type="EMBL" id="NVI46451.1"/>
    </source>
</evidence>
<dbReference type="Pfam" id="PF00004">
    <property type="entry name" value="AAA"/>
    <property type="match status" value="1"/>
</dbReference>
<dbReference type="GO" id="GO:0016887">
    <property type="term" value="F:ATP hydrolysis activity"/>
    <property type="evidence" value="ECO:0007669"/>
    <property type="project" value="InterPro"/>
</dbReference>
<keyword evidence="2" id="KW-0067">ATP-binding</keyword>
<dbReference type="Gene3D" id="3.40.50.300">
    <property type="entry name" value="P-loop containing nucleotide triphosphate hydrolases"/>
    <property type="match status" value="1"/>
</dbReference>
<feature type="region of interest" description="Disordered" evidence="5">
    <location>
        <begin position="77"/>
        <end position="126"/>
    </location>
</feature>
<dbReference type="PANTHER" id="PTHR42960:SF1">
    <property type="entry name" value="YCF46 PROTEIN"/>
    <property type="match status" value="1"/>
</dbReference>
<dbReference type="InterPro" id="IPR003593">
    <property type="entry name" value="AAA+_ATPase"/>
</dbReference>
<protein>
    <recommendedName>
        <fullName evidence="4">Uncharacterized AAA domain-containing protein ycf46</fullName>
    </recommendedName>
</protein>
<dbReference type="Gene3D" id="1.10.8.60">
    <property type="match status" value="1"/>
</dbReference>
<dbReference type="InterPro" id="IPR003959">
    <property type="entry name" value="ATPase_AAA_core"/>
</dbReference>
<evidence type="ECO:0000256" key="4">
    <source>
        <dbReference type="ARBA" id="ARBA00040480"/>
    </source>
</evidence>
<dbReference type="InterPro" id="IPR052381">
    <property type="entry name" value="AAA_domain_protein"/>
</dbReference>
<name>A0A974A1M2_9BRAD</name>
<organism evidence="7">
    <name type="scientific">Bradyrhizobium septentrionale</name>
    <dbReference type="NCBI Taxonomy" id="1404411"/>
    <lineage>
        <taxon>Bacteria</taxon>
        <taxon>Pseudomonadati</taxon>
        <taxon>Pseudomonadota</taxon>
        <taxon>Alphaproteobacteria</taxon>
        <taxon>Hyphomicrobiales</taxon>
        <taxon>Nitrobacteraceae</taxon>
        <taxon>Bradyrhizobium</taxon>
    </lineage>
</organism>